<reference evidence="8" key="1">
    <citation type="journal article" date="2019" name="Int. J. Syst. Evol. Microbiol.">
        <title>The Global Catalogue of Microorganisms (GCM) 10K type strain sequencing project: providing services to taxonomists for standard genome sequencing and annotation.</title>
        <authorList>
            <consortium name="The Broad Institute Genomics Platform"/>
            <consortium name="The Broad Institute Genome Sequencing Center for Infectious Disease"/>
            <person name="Wu L."/>
            <person name="Ma J."/>
        </authorList>
    </citation>
    <scope>NUCLEOTIDE SEQUENCE [LARGE SCALE GENOMIC DNA]</scope>
    <source>
        <strain evidence="8">CCUG 55609</strain>
    </source>
</reference>
<sequence length="388" mass="41296">MTVKTVAIVGAGIAGLTAALCLARKGIASHILEQADRLEEVGAGLQISPNASGVLARLGVLPALEARWLEPVSIVLASGRTLKPLTTIPVGTAARRRWQHPYGVLHRATLQRVLLDAVRAEPLAHVHLGAQVARHNPAAIVAQIGESVDLIVGADGVWSILRTAVPAAAPARFSGSLAWRFMIPFDRAPGFLDPRSVVAWTGPSAHLVAYPIAEVQAFNVVAIHQGAFRGHIWSATSGQTGSTLRLDAFSAWNSEIVALLRAAEAPLAWPLYECADGRWSNGRDLILIGDAAHATTPFAAQGAAMAIEDAAELAAAVATAPDLPAALSAYEKRRRQRLKRVRARADFNRFAYHARGPIALARDAVLALRSPESLAADLDWLYGYRALD</sequence>
<evidence type="ECO:0000256" key="3">
    <source>
        <dbReference type="ARBA" id="ARBA00022827"/>
    </source>
</evidence>
<dbReference type="Proteomes" id="UP001597173">
    <property type="component" value="Unassembled WGS sequence"/>
</dbReference>
<keyword evidence="8" id="KW-1185">Reference proteome</keyword>
<name>A0ABW3YTP1_MYCRA</name>
<evidence type="ECO:0000256" key="1">
    <source>
        <dbReference type="ARBA" id="ARBA00001974"/>
    </source>
</evidence>
<evidence type="ECO:0000313" key="8">
    <source>
        <dbReference type="Proteomes" id="UP001597173"/>
    </source>
</evidence>
<protein>
    <submittedName>
        <fullName evidence="7">FAD-dependent monooxygenase</fullName>
    </submittedName>
</protein>
<dbReference type="EMBL" id="JBHTNF010000001">
    <property type="protein sequence ID" value="MFD1326850.1"/>
    <property type="molecule type" value="Genomic_DNA"/>
</dbReference>
<proteinExistence type="predicted"/>
<evidence type="ECO:0000259" key="6">
    <source>
        <dbReference type="Pfam" id="PF01494"/>
    </source>
</evidence>
<keyword evidence="4" id="KW-0560">Oxidoreductase</keyword>
<evidence type="ECO:0000256" key="4">
    <source>
        <dbReference type="ARBA" id="ARBA00023002"/>
    </source>
</evidence>
<evidence type="ECO:0000313" key="7">
    <source>
        <dbReference type="EMBL" id="MFD1326850.1"/>
    </source>
</evidence>
<dbReference type="PANTHER" id="PTHR13789">
    <property type="entry name" value="MONOOXYGENASE"/>
    <property type="match status" value="1"/>
</dbReference>
<dbReference type="SUPFAM" id="SSF51905">
    <property type="entry name" value="FAD/NAD(P)-binding domain"/>
    <property type="match status" value="1"/>
</dbReference>
<dbReference type="PRINTS" id="PR00420">
    <property type="entry name" value="RNGMNOXGNASE"/>
</dbReference>
<dbReference type="RefSeq" id="WP_374840153.1">
    <property type="nucleotide sequence ID" value="NZ_JBHEEW010000013.1"/>
</dbReference>
<dbReference type="Pfam" id="PF01494">
    <property type="entry name" value="FAD_binding_3"/>
    <property type="match status" value="1"/>
</dbReference>
<evidence type="ECO:0000256" key="5">
    <source>
        <dbReference type="ARBA" id="ARBA00023033"/>
    </source>
</evidence>
<gene>
    <name evidence="7" type="ORF">ACFQ33_02915</name>
</gene>
<dbReference type="InterPro" id="IPR036188">
    <property type="entry name" value="FAD/NAD-bd_sf"/>
</dbReference>
<keyword evidence="2" id="KW-0285">Flavoprotein</keyword>
<dbReference type="InterPro" id="IPR002938">
    <property type="entry name" value="FAD-bd"/>
</dbReference>
<comment type="cofactor">
    <cofactor evidence="1">
        <name>FAD</name>
        <dbReference type="ChEBI" id="CHEBI:57692"/>
    </cofactor>
</comment>
<keyword evidence="3" id="KW-0274">FAD</keyword>
<dbReference type="PANTHER" id="PTHR13789:SF318">
    <property type="entry name" value="GERANYLGERANYL DIPHOSPHATE REDUCTASE"/>
    <property type="match status" value="1"/>
</dbReference>
<dbReference type="GO" id="GO:0004497">
    <property type="term" value="F:monooxygenase activity"/>
    <property type="evidence" value="ECO:0007669"/>
    <property type="project" value="UniProtKB-KW"/>
</dbReference>
<evidence type="ECO:0000256" key="2">
    <source>
        <dbReference type="ARBA" id="ARBA00022630"/>
    </source>
</evidence>
<comment type="caution">
    <text evidence="7">The sequence shown here is derived from an EMBL/GenBank/DDBJ whole genome shotgun (WGS) entry which is preliminary data.</text>
</comment>
<dbReference type="Gene3D" id="3.50.50.60">
    <property type="entry name" value="FAD/NAD(P)-binding domain"/>
    <property type="match status" value="1"/>
</dbReference>
<feature type="domain" description="FAD-binding" evidence="6">
    <location>
        <begin position="5"/>
        <end position="343"/>
    </location>
</feature>
<accession>A0ABW3YTP1</accession>
<organism evidence="7 8">
    <name type="scientific">Mycoplana ramosa</name>
    <name type="common">Mycoplana bullata</name>
    <dbReference type="NCBI Taxonomy" id="40837"/>
    <lineage>
        <taxon>Bacteria</taxon>
        <taxon>Pseudomonadati</taxon>
        <taxon>Pseudomonadota</taxon>
        <taxon>Alphaproteobacteria</taxon>
        <taxon>Hyphomicrobiales</taxon>
        <taxon>Rhizobiaceae</taxon>
        <taxon>Mycoplana</taxon>
    </lineage>
</organism>
<dbReference type="InterPro" id="IPR050493">
    <property type="entry name" value="FAD-dep_Monooxygenase_BioMet"/>
</dbReference>
<keyword evidence="5 7" id="KW-0503">Monooxygenase</keyword>
<dbReference type="SUPFAM" id="SSF54373">
    <property type="entry name" value="FAD-linked reductases, C-terminal domain"/>
    <property type="match status" value="1"/>
</dbReference>